<organism evidence="1 2">
    <name type="scientific">Paralimibaculum aggregatum</name>
    <dbReference type="NCBI Taxonomy" id="3036245"/>
    <lineage>
        <taxon>Bacteria</taxon>
        <taxon>Pseudomonadati</taxon>
        <taxon>Pseudomonadota</taxon>
        <taxon>Alphaproteobacteria</taxon>
        <taxon>Rhodobacterales</taxon>
        <taxon>Paracoccaceae</taxon>
        <taxon>Paralimibaculum</taxon>
    </lineage>
</organism>
<gene>
    <name evidence="1" type="ORF">LNKW23_03310</name>
</gene>
<evidence type="ECO:0000313" key="2">
    <source>
        <dbReference type="Proteomes" id="UP001239909"/>
    </source>
</evidence>
<dbReference type="EMBL" id="BSYI01000002">
    <property type="protein sequence ID" value="GMG81119.1"/>
    <property type="molecule type" value="Genomic_DNA"/>
</dbReference>
<protein>
    <submittedName>
        <fullName evidence="1">Uncharacterized protein</fullName>
    </submittedName>
</protein>
<accession>A0ABQ6LKE3</accession>
<keyword evidence="2" id="KW-1185">Reference proteome</keyword>
<dbReference type="RefSeq" id="WP_285669748.1">
    <property type="nucleotide sequence ID" value="NZ_BSYI01000002.1"/>
</dbReference>
<evidence type="ECO:0000313" key="1">
    <source>
        <dbReference type="EMBL" id="GMG81119.1"/>
    </source>
</evidence>
<reference evidence="1 2" key="1">
    <citation type="submission" date="2023-04" db="EMBL/GenBank/DDBJ databases">
        <title>Marinoamorphus aggregata gen. nov., sp. Nov., isolate from tissue of brittle star Ophioplocus japonicus.</title>
        <authorList>
            <person name="Kawano K."/>
            <person name="Sawayama S."/>
            <person name="Nakagawa S."/>
        </authorList>
    </citation>
    <scope>NUCLEOTIDE SEQUENCE [LARGE SCALE GENOMIC DNA]</scope>
    <source>
        <strain evidence="1 2">NKW23</strain>
    </source>
</reference>
<comment type="caution">
    <text evidence="1">The sequence shown here is derived from an EMBL/GenBank/DDBJ whole genome shotgun (WGS) entry which is preliminary data.</text>
</comment>
<proteinExistence type="predicted"/>
<dbReference type="Proteomes" id="UP001239909">
    <property type="component" value="Unassembled WGS sequence"/>
</dbReference>
<sequence>MPGFAVIGWGSLIWDLDDLAPKVTGAWQIGVGPALPLEFCRVSAKRNGALTVVIAAGHGTACPTHAIASRRAAIAEARADLAARERAPEAHIGAVCRISGQRHGSDRRVVALVADWCAASGWDGAVWTDLPSNFAAATGQPFSLAAARAYLAALPPERLADAVGYIESAPATTETPLRRALAGDPWWQDAVRRHR</sequence>
<name>A0ABQ6LKE3_9RHOB</name>